<dbReference type="Proteomes" id="UP000290958">
    <property type="component" value="Unassembled WGS sequence"/>
</dbReference>
<accession>A0A4Q1KEZ7</accession>
<dbReference type="OrthoDB" id="7203877at2"/>
<evidence type="ECO:0000259" key="1">
    <source>
        <dbReference type="Pfam" id="PF01814"/>
    </source>
</evidence>
<reference evidence="3" key="1">
    <citation type="submission" date="2019-01" db="EMBL/GenBank/DDBJ databases">
        <title>Cytophagaceae bacterium strain CAR-16.</title>
        <authorList>
            <person name="Chen W.-M."/>
        </authorList>
    </citation>
    <scope>NUCLEOTIDE SEQUENCE [LARGE SCALE GENOMIC DNA]</scope>
    <source>
        <strain evidence="3">CHR27</strain>
    </source>
</reference>
<comment type="caution">
    <text evidence="2">The sequence shown here is derived from an EMBL/GenBank/DDBJ whole genome shotgun (WGS) entry which is preliminary data.</text>
</comment>
<name>A0A4Q1KEZ7_9SPHN</name>
<dbReference type="Gene3D" id="1.20.120.520">
    <property type="entry name" value="nmb1532 protein domain like"/>
    <property type="match status" value="1"/>
</dbReference>
<dbReference type="InterPro" id="IPR012312">
    <property type="entry name" value="Hemerythrin-like"/>
</dbReference>
<dbReference type="AlphaFoldDB" id="A0A4Q1KEZ7"/>
<dbReference type="RefSeq" id="WP_129404599.1">
    <property type="nucleotide sequence ID" value="NZ_SBKP01000010.1"/>
</dbReference>
<evidence type="ECO:0000313" key="3">
    <source>
        <dbReference type="Proteomes" id="UP000290958"/>
    </source>
</evidence>
<proteinExistence type="predicted"/>
<gene>
    <name evidence="2" type="ORF">EQG66_10810</name>
</gene>
<feature type="domain" description="Hemerythrin-like" evidence="1">
    <location>
        <begin position="10"/>
        <end position="139"/>
    </location>
</feature>
<protein>
    <submittedName>
        <fullName evidence="2">Hemerythrin domain-containing protein</fullName>
    </submittedName>
</protein>
<sequence>MFQAEARMHDIERLIQEHKAMDGLAEDLLALVESSGPRAEEAFSLIRRLSACLDEHLAAEQGFLYANHFAAVPGRLDEEVTAFERTFADLKEEWALYLHEWTPDNINIDWRNFAHATQWIIGRLRERIAQENDILYPLALQQGRIRLRQPMQKSSSG</sequence>
<organism evidence="2 3">
    <name type="scientific">Sphingobium fluviale</name>
    <dbReference type="NCBI Taxonomy" id="2506423"/>
    <lineage>
        <taxon>Bacteria</taxon>
        <taxon>Pseudomonadati</taxon>
        <taxon>Pseudomonadota</taxon>
        <taxon>Alphaproteobacteria</taxon>
        <taxon>Sphingomonadales</taxon>
        <taxon>Sphingomonadaceae</taxon>
        <taxon>Sphingobium</taxon>
    </lineage>
</organism>
<dbReference type="EMBL" id="SBKP01000010">
    <property type="protein sequence ID" value="RXR28238.1"/>
    <property type="molecule type" value="Genomic_DNA"/>
</dbReference>
<dbReference type="Pfam" id="PF01814">
    <property type="entry name" value="Hemerythrin"/>
    <property type="match status" value="1"/>
</dbReference>
<evidence type="ECO:0000313" key="2">
    <source>
        <dbReference type="EMBL" id="RXR28238.1"/>
    </source>
</evidence>
<keyword evidence="3" id="KW-1185">Reference proteome</keyword>